<evidence type="ECO:0000313" key="8">
    <source>
        <dbReference type="EMBL" id="GCC25389.1"/>
    </source>
</evidence>
<keyword evidence="4" id="KW-0732">Signal</keyword>
<evidence type="ECO:0000256" key="2">
    <source>
        <dbReference type="ARBA" id="ARBA00010905"/>
    </source>
</evidence>
<keyword evidence="6" id="KW-1015">Disulfide bond</keyword>
<evidence type="ECO:0000256" key="6">
    <source>
        <dbReference type="ARBA" id="ARBA00023157"/>
    </source>
</evidence>
<gene>
    <name evidence="8" type="ORF">chiPu_0003799</name>
</gene>
<comment type="caution">
    <text evidence="8">The sequence shown here is derived from an EMBL/GenBank/DDBJ whole genome shotgun (WGS) entry which is preliminary data.</text>
</comment>
<keyword evidence="3" id="KW-0964">Secreted</keyword>
<keyword evidence="9" id="KW-1185">Reference proteome</keyword>
<dbReference type="GO" id="GO:0030246">
    <property type="term" value="F:carbohydrate binding"/>
    <property type="evidence" value="ECO:0007669"/>
    <property type="project" value="UniProtKB-KW"/>
</dbReference>
<comment type="subcellular location">
    <subcellularLocation>
        <location evidence="1">Secreted</location>
    </subcellularLocation>
</comment>
<proteinExistence type="inferred from homology"/>
<evidence type="ECO:0000259" key="7">
    <source>
        <dbReference type="Pfam" id="PF15711"/>
    </source>
</evidence>
<dbReference type="OrthoDB" id="440755at2759"/>
<comment type="similarity">
    <text evidence="2">Belongs to the FAM3 family.</text>
</comment>
<dbReference type="AlphaFoldDB" id="A0A401S4W8"/>
<reference evidence="8 9" key="1">
    <citation type="journal article" date="2018" name="Nat. Ecol. Evol.">
        <title>Shark genomes provide insights into elasmobranch evolution and the origin of vertebrates.</title>
        <authorList>
            <person name="Hara Y"/>
            <person name="Yamaguchi K"/>
            <person name="Onimaru K"/>
            <person name="Kadota M"/>
            <person name="Koyanagi M"/>
            <person name="Keeley SD"/>
            <person name="Tatsumi K"/>
            <person name="Tanaka K"/>
            <person name="Motone F"/>
            <person name="Kageyama Y"/>
            <person name="Nozu R"/>
            <person name="Adachi N"/>
            <person name="Nishimura O"/>
            <person name="Nakagawa R"/>
            <person name="Tanegashima C"/>
            <person name="Kiyatake I"/>
            <person name="Matsumoto R"/>
            <person name="Murakumo K"/>
            <person name="Nishida K"/>
            <person name="Terakita A"/>
            <person name="Kuratani S"/>
            <person name="Sato K"/>
            <person name="Hyodo S Kuraku.S."/>
        </authorList>
    </citation>
    <scope>NUCLEOTIDE SEQUENCE [LARGE SCALE GENOMIC DNA]</scope>
</reference>
<feature type="domain" description="ILEI/PANDER" evidence="7">
    <location>
        <begin position="1"/>
        <end position="58"/>
    </location>
</feature>
<organism evidence="8 9">
    <name type="scientific">Chiloscyllium punctatum</name>
    <name type="common">Brownbanded bambooshark</name>
    <name type="synonym">Hemiscyllium punctatum</name>
    <dbReference type="NCBI Taxonomy" id="137246"/>
    <lineage>
        <taxon>Eukaryota</taxon>
        <taxon>Metazoa</taxon>
        <taxon>Chordata</taxon>
        <taxon>Craniata</taxon>
        <taxon>Vertebrata</taxon>
        <taxon>Chondrichthyes</taxon>
        <taxon>Elasmobranchii</taxon>
        <taxon>Galeomorphii</taxon>
        <taxon>Galeoidea</taxon>
        <taxon>Orectolobiformes</taxon>
        <taxon>Hemiscylliidae</taxon>
        <taxon>Chiloscyllium</taxon>
    </lineage>
</organism>
<dbReference type="GO" id="GO:0005576">
    <property type="term" value="C:extracellular region"/>
    <property type="evidence" value="ECO:0007669"/>
    <property type="project" value="UniProtKB-SubCell"/>
</dbReference>
<dbReference type="InterPro" id="IPR039477">
    <property type="entry name" value="ILEI/PANDER_dom"/>
</dbReference>
<dbReference type="PANTHER" id="PTHR14592">
    <property type="entry name" value="UNCHARACTERIZED FAM3"/>
    <property type="match status" value="1"/>
</dbReference>
<dbReference type="Pfam" id="PF15711">
    <property type="entry name" value="ILEI"/>
    <property type="match status" value="1"/>
</dbReference>
<name>A0A401S4W8_CHIPU</name>
<dbReference type="PROSITE" id="PS52031">
    <property type="entry name" value="GG_LECTIN"/>
    <property type="match status" value="1"/>
</dbReference>
<dbReference type="EMBL" id="BEZZ01000085">
    <property type="protein sequence ID" value="GCC25389.1"/>
    <property type="molecule type" value="Genomic_DNA"/>
</dbReference>
<evidence type="ECO:0000256" key="3">
    <source>
        <dbReference type="ARBA" id="ARBA00022525"/>
    </source>
</evidence>
<dbReference type="Proteomes" id="UP000287033">
    <property type="component" value="Unassembled WGS sequence"/>
</dbReference>
<keyword evidence="5" id="KW-0430">Lectin</keyword>
<evidence type="ECO:0000313" key="9">
    <source>
        <dbReference type="Proteomes" id="UP000287033"/>
    </source>
</evidence>
<protein>
    <recommendedName>
        <fullName evidence="7">ILEI/PANDER domain-containing protein</fullName>
    </recommendedName>
</protein>
<evidence type="ECO:0000256" key="1">
    <source>
        <dbReference type="ARBA" id="ARBA00004613"/>
    </source>
</evidence>
<accession>A0A401S4W8</accession>
<sequence length="102" mass="11900">MIEFIKKAPDGSLILMATFDNRSTRLNEEAKKYIEELGSKLIRKLHFRGNWVFLGTKGFTLPENFQREKTATVWVSKFNPLFGRSLTKQHRSNRAQSYGWCS</sequence>
<evidence type="ECO:0000256" key="5">
    <source>
        <dbReference type="ARBA" id="ARBA00022734"/>
    </source>
</evidence>
<dbReference type="InterPro" id="IPR039220">
    <property type="entry name" value="FAM3"/>
</dbReference>
<evidence type="ECO:0000256" key="4">
    <source>
        <dbReference type="ARBA" id="ARBA00022729"/>
    </source>
</evidence>